<feature type="transmembrane region" description="Helical" evidence="10">
    <location>
        <begin position="156"/>
        <end position="177"/>
    </location>
</feature>
<dbReference type="AlphaFoldDB" id="A0A3M0G7Q6"/>
<dbReference type="PROSITE" id="PS50885">
    <property type="entry name" value="HAMP"/>
    <property type="match status" value="1"/>
</dbReference>
<evidence type="ECO:0000256" key="4">
    <source>
        <dbReference type="ARBA" id="ARBA00022553"/>
    </source>
</evidence>
<dbReference type="CDD" id="cd00082">
    <property type="entry name" value="HisKA"/>
    <property type="match status" value="1"/>
</dbReference>
<dbReference type="EMBL" id="REFW01000008">
    <property type="protein sequence ID" value="RMB57059.1"/>
    <property type="molecule type" value="Genomic_DNA"/>
</dbReference>
<keyword evidence="6 10" id="KW-0812">Transmembrane</keyword>
<comment type="subcellular location">
    <subcellularLocation>
        <location evidence="2">Cell membrane</location>
    </subcellularLocation>
</comment>
<keyword evidence="8 10" id="KW-1133">Transmembrane helix</keyword>
<keyword evidence="14" id="KW-1185">Reference proteome</keyword>
<dbReference type="SMART" id="SM00304">
    <property type="entry name" value="HAMP"/>
    <property type="match status" value="1"/>
</dbReference>
<dbReference type="GO" id="GO:0005886">
    <property type="term" value="C:plasma membrane"/>
    <property type="evidence" value="ECO:0007669"/>
    <property type="project" value="UniProtKB-SubCell"/>
</dbReference>
<dbReference type="InterPro" id="IPR036890">
    <property type="entry name" value="HATPase_C_sf"/>
</dbReference>
<dbReference type="InterPro" id="IPR003660">
    <property type="entry name" value="HAMP_dom"/>
</dbReference>
<evidence type="ECO:0000256" key="10">
    <source>
        <dbReference type="SAM" id="Phobius"/>
    </source>
</evidence>
<dbReference type="Proteomes" id="UP000275256">
    <property type="component" value="Unassembled WGS sequence"/>
</dbReference>
<dbReference type="SUPFAM" id="SSF55874">
    <property type="entry name" value="ATPase domain of HSP90 chaperone/DNA topoisomerase II/histidine kinase"/>
    <property type="match status" value="1"/>
</dbReference>
<gene>
    <name evidence="13" type="ORF">EAX62_16305</name>
</gene>
<dbReference type="EC" id="2.7.13.3" evidence="3"/>
<dbReference type="PANTHER" id="PTHR45436">
    <property type="entry name" value="SENSOR HISTIDINE KINASE YKOH"/>
    <property type="match status" value="1"/>
</dbReference>
<dbReference type="PROSITE" id="PS50109">
    <property type="entry name" value="HIS_KIN"/>
    <property type="match status" value="1"/>
</dbReference>
<dbReference type="Pfam" id="PF02518">
    <property type="entry name" value="HATPase_c"/>
    <property type="match status" value="1"/>
</dbReference>
<dbReference type="Gene3D" id="1.10.287.130">
    <property type="match status" value="1"/>
</dbReference>
<dbReference type="InterPro" id="IPR003661">
    <property type="entry name" value="HisK_dim/P_dom"/>
</dbReference>
<comment type="catalytic activity">
    <reaction evidence="1">
        <text>ATP + protein L-histidine = ADP + protein N-phospho-L-histidine.</text>
        <dbReference type="EC" id="2.7.13.3"/>
    </reaction>
</comment>
<sequence length="448" mass="46695">MVVRTKDLAFRVREVALSTAVVAVLCLGLPLALTIRVLVFDDQAKEVEQIAVTTAAKLSVDPPTALDRPELPRQASQIDLAFYGPQGQRIVGTGPNGADPVAKRAAGGVVATQGGPWTLALSGPAVIAAAPVTDGSTVVGVVWVSSDAAPIWLRTLGAWAALVSICLVALAASLALARRSAARLGDSVERLRDTAVAIGDGDLSRCSPPSGILELDEVGEALTTTAMRLSELLHRERALGAAASHQLRTPLMRLQLLLDSADITLGGSGQPDRADLIREAAHEVQTLRTQLEELLSLTRERSENDHERHALDLAAVLEQVCQRHNAIAAAHERRLVVGLDEGLPAVVGSTSAVGHALDVLVDNAVQHGQGTVRVWARETVGTVAIDVTDEGQGFAARTDDEQTGSQSSAGLGLGLAAALVQAQSGRLVLPGAGHAPCVSIILSPYLQD</sequence>
<dbReference type="Pfam" id="PF00512">
    <property type="entry name" value="HisKA"/>
    <property type="match status" value="1"/>
</dbReference>
<proteinExistence type="predicted"/>
<keyword evidence="5" id="KW-0808">Transferase</keyword>
<feature type="domain" description="Histidine kinase" evidence="11">
    <location>
        <begin position="242"/>
        <end position="427"/>
    </location>
</feature>
<name>A0A3M0G7Q6_9ACTN</name>
<dbReference type="Gene3D" id="3.30.565.10">
    <property type="entry name" value="Histidine kinase-like ATPase, C-terminal domain"/>
    <property type="match status" value="1"/>
</dbReference>
<protein>
    <recommendedName>
        <fullName evidence="3">histidine kinase</fullName>
        <ecNumber evidence="3">2.7.13.3</ecNumber>
    </recommendedName>
</protein>
<organism evidence="13 14">
    <name type="scientific">Tessaracoccus antarcticus</name>
    <dbReference type="NCBI Taxonomy" id="2479848"/>
    <lineage>
        <taxon>Bacteria</taxon>
        <taxon>Bacillati</taxon>
        <taxon>Actinomycetota</taxon>
        <taxon>Actinomycetes</taxon>
        <taxon>Propionibacteriales</taxon>
        <taxon>Propionibacteriaceae</taxon>
        <taxon>Tessaracoccus</taxon>
    </lineage>
</organism>
<evidence type="ECO:0000313" key="13">
    <source>
        <dbReference type="EMBL" id="RMB57059.1"/>
    </source>
</evidence>
<evidence type="ECO:0000256" key="5">
    <source>
        <dbReference type="ARBA" id="ARBA00022679"/>
    </source>
</evidence>
<reference evidence="13 14" key="1">
    <citation type="submission" date="2018-10" db="EMBL/GenBank/DDBJ databases">
        <title>Tessaracoccus antarcticuss sp. nov., isolated from sediment.</title>
        <authorList>
            <person name="Zhou L.Y."/>
            <person name="Du Z.J."/>
        </authorList>
    </citation>
    <scope>NUCLEOTIDE SEQUENCE [LARGE SCALE GENOMIC DNA]</scope>
    <source>
        <strain evidence="13 14">JDX10</strain>
    </source>
</reference>
<dbReference type="SMART" id="SM00388">
    <property type="entry name" value="HisKA"/>
    <property type="match status" value="1"/>
</dbReference>
<evidence type="ECO:0000256" key="8">
    <source>
        <dbReference type="ARBA" id="ARBA00022989"/>
    </source>
</evidence>
<keyword evidence="4" id="KW-0597">Phosphoprotein</keyword>
<dbReference type="SMART" id="SM00387">
    <property type="entry name" value="HATPase_c"/>
    <property type="match status" value="1"/>
</dbReference>
<evidence type="ECO:0000259" key="11">
    <source>
        <dbReference type="PROSITE" id="PS50109"/>
    </source>
</evidence>
<evidence type="ECO:0000256" key="2">
    <source>
        <dbReference type="ARBA" id="ARBA00004236"/>
    </source>
</evidence>
<keyword evidence="7 13" id="KW-0418">Kinase</keyword>
<accession>A0A3M0G7Q6</accession>
<dbReference type="InterPro" id="IPR005467">
    <property type="entry name" value="His_kinase_dom"/>
</dbReference>
<dbReference type="PANTHER" id="PTHR45436:SF5">
    <property type="entry name" value="SENSOR HISTIDINE KINASE TRCS"/>
    <property type="match status" value="1"/>
</dbReference>
<comment type="caution">
    <text evidence="13">The sequence shown here is derived from an EMBL/GenBank/DDBJ whole genome shotgun (WGS) entry which is preliminary data.</text>
</comment>
<evidence type="ECO:0000259" key="12">
    <source>
        <dbReference type="PROSITE" id="PS50885"/>
    </source>
</evidence>
<dbReference type="SUPFAM" id="SSF47384">
    <property type="entry name" value="Homodimeric domain of signal transducing histidine kinase"/>
    <property type="match status" value="1"/>
</dbReference>
<keyword evidence="9" id="KW-0902">Two-component regulatory system</keyword>
<dbReference type="InterPro" id="IPR036097">
    <property type="entry name" value="HisK_dim/P_sf"/>
</dbReference>
<dbReference type="GO" id="GO:0000155">
    <property type="term" value="F:phosphorelay sensor kinase activity"/>
    <property type="evidence" value="ECO:0007669"/>
    <property type="project" value="InterPro"/>
</dbReference>
<evidence type="ECO:0000256" key="9">
    <source>
        <dbReference type="ARBA" id="ARBA00023012"/>
    </source>
</evidence>
<dbReference type="InterPro" id="IPR003594">
    <property type="entry name" value="HATPase_dom"/>
</dbReference>
<feature type="domain" description="HAMP" evidence="12">
    <location>
        <begin position="182"/>
        <end position="234"/>
    </location>
</feature>
<dbReference type="InterPro" id="IPR050428">
    <property type="entry name" value="TCS_sensor_his_kinase"/>
</dbReference>
<feature type="transmembrane region" description="Helical" evidence="10">
    <location>
        <begin position="12"/>
        <end position="33"/>
    </location>
</feature>
<evidence type="ECO:0000256" key="7">
    <source>
        <dbReference type="ARBA" id="ARBA00022777"/>
    </source>
</evidence>
<evidence type="ECO:0000256" key="6">
    <source>
        <dbReference type="ARBA" id="ARBA00022692"/>
    </source>
</evidence>
<keyword evidence="10" id="KW-0472">Membrane</keyword>
<dbReference type="Pfam" id="PF00672">
    <property type="entry name" value="HAMP"/>
    <property type="match status" value="1"/>
</dbReference>
<evidence type="ECO:0000313" key="14">
    <source>
        <dbReference type="Proteomes" id="UP000275256"/>
    </source>
</evidence>
<evidence type="ECO:0000256" key="3">
    <source>
        <dbReference type="ARBA" id="ARBA00012438"/>
    </source>
</evidence>
<evidence type="ECO:0000256" key="1">
    <source>
        <dbReference type="ARBA" id="ARBA00000085"/>
    </source>
</evidence>